<evidence type="ECO:0000256" key="5">
    <source>
        <dbReference type="ARBA" id="ARBA00023163"/>
    </source>
</evidence>
<dbReference type="InterPro" id="IPR014036">
    <property type="entry name" value="DeoR-like_C"/>
</dbReference>
<feature type="domain" description="HTH deoR-type" evidence="7">
    <location>
        <begin position="3"/>
        <end position="58"/>
    </location>
</feature>
<evidence type="ECO:0000256" key="1">
    <source>
        <dbReference type="ARBA" id="ARBA00021390"/>
    </source>
</evidence>
<evidence type="ECO:0000313" key="9">
    <source>
        <dbReference type="Proteomes" id="UP000226079"/>
    </source>
</evidence>
<dbReference type="PROSITE" id="PS00894">
    <property type="entry name" value="HTH_DEOR_1"/>
    <property type="match status" value="1"/>
</dbReference>
<dbReference type="InterPro" id="IPR018356">
    <property type="entry name" value="Tscrpt_reg_HTH_DeoR_CS"/>
</dbReference>
<dbReference type="SMART" id="SM00420">
    <property type="entry name" value="HTH_DEOR"/>
    <property type="match status" value="1"/>
</dbReference>
<evidence type="ECO:0000313" key="8">
    <source>
        <dbReference type="EMBL" id="PFG17115.1"/>
    </source>
</evidence>
<dbReference type="PANTHER" id="PTHR30363:SF4">
    <property type="entry name" value="GLYCEROL-3-PHOSPHATE REGULON REPRESSOR"/>
    <property type="match status" value="1"/>
</dbReference>
<dbReference type="PRINTS" id="PR00037">
    <property type="entry name" value="HTHLACR"/>
</dbReference>
<dbReference type="Proteomes" id="UP000226079">
    <property type="component" value="Unassembled WGS sequence"/>
</dbReference>
<keyword evidence="9" id="KW-1185">Reference proteome</keyword>
<evidence type="ECO:0000256" key="3">
    <source>
        <dbReference type="ARBA" id="ARBA00023015"/>
    </source>
</evidence>
<dbReference type="OrthoDB" id="7688673at2"/>
<dbReference type="InterPro" id="IPR036390">
    <property type="entry name" value="WH_DNA-bd_sf"/>
</dbReference>
<keyword evidence="5" id="KW-0804">Transcription</keyword>
<evidence type="ECO:0000256" key="4">
    <source>
        <dbReference type="ARBA" id="ARBA00023125"/>
    </source>
</evidence>
<dbReference type="InterPro" id="IPR036388">
    <property type="entry name" value="WH-like_DNA-bd_sf"/>
</dbReference>
<name>A0A2A9CSS3_9ACTN</name>
<dbReference type="RefSeq" id="WP_098460574.1">
    <property type="nucleotide sequence ID" value="NZ_PDJC01000001.1"/>
</dbReference>
<accession>A0A2A9CSS3</accession>
<evidence type="ECO:0000259" key="7">
    <source>
        <dbReference type="PROSITE" id="PS51000"/>
    </source>
</evidence>
<keyword evidence="2" id="KW-0678">Repressor</keyword>
<dbReference type="Gene3D" id="1.10.10.10">
    <property type="entry name" value="Winged helix-like DNA-binding domain superfamily/Winged helix DNA-binding domain"/>
    <property type="match status" value="1"/>
</dbReference>
<dbReference type="GO" id="GO:0003700">
    <property type="term" value="F:DNA-binding transcription factor activity"/>
    <property type="evidence" value="ECO:0007669"/>
    <property type="project" value="InterPro"/>
</dbReference>
<protein>
    <recommendedName>
        <fullName evidence="1">Lactose phosphotransferase system repressor</fullName>
    </recommendedName>
</protein>
<organism evidence="8 9">
    <name type="scientific">Propionicimonas paludicola</name>
    <dbReference type="NCBI Taxonomy" id="185243"/>
    <lineage>
        <taxon>Bacteria</taxon>
        <taxon>Bacillati</taxon>
        <taxon>Actinomycetota</taxon>
        <taxon>Actinomycetes</taxon>
        <taxon>Propionibacteriales</taxon>
        <taxon>Nocardioidaceae</taxon>
        <taxon>Propionicimonas</taxon>
    </lineage>
</organism>
<dbReference type="SUPFAM" id="SSF100950">
    <property type="entry name" value="NagB/RpiA/CoA transferase-like"/>
    <property type="match status" value="1"/>
</dbReference>
<dbReference type="GO" id="GO:0003677">
    <property type="term" value="F:DNA binding"/>
    <property type="evidence" value="ECO:0007669"/>
    <property type="project" value="UniProtKB-KW"/>
</dbReference>
<comment type="function">
    <text evidence="6">Repressor of the lactose catabolism operon. Galactose-6-phosphate is the inducer.</text>
</comment>
<dbReference type="AlphaFoldDB" id="A0A2A9CSS3"/>
<dbReference type="PROSITE" id="PS51000">
    <property type="entry name" value="HTH_DEOR_2"/>
    <property type="match status" value="1"/>
</dbReference>
<dbReference type="SUPFAM" id="SSF46785">
    <property type="entry name" value="Winged helix' DNA-binding domain"/>
    <property type="match status" value="1"/>
</dbReference>
<sequence length="260" mass="27696">MLATERHARILRLVASRKVASTEELATHLQVSAETIRRDIRVLDELGQLRRVRGGAASVSAPIGEPRVEERQLLRREEKATIGRLAAGLLEDGQTVILDLGTTAMEVARAMAPRFRGVVATNSLLVAGELAAYRDIEVLVCGGRVRAGDLALSNATSVDFFHGLNADIALVSSGGVDAEHGLTDFYLDEIATRRAMLRNAKRAFVLADSAKFGVVAPHFVAELGTELGLITDRTPSAELERAIVEKGGVVVSPSPVSAGV</sequence>
<dbReference type="InterPro" id="IPR050313">
    <property type="entry name" value="Carb_Metab_HTH_regulators"/>
</dbReference>
<dbReference type="PANTHER" id="PTHR30363">
    <property type="entry name" value="HTH-TYPE TRANSCRIPTIONAL REGULATOR SRLR-RELATED"/>
    <property type="match status" value="1"/>
</dbReference>
<reference evidence="8 9" key="1">
    <citation type="submission" date="2017-10" db="EMBL/GenBank/DDBJ databases">
        <title>Sequencing the genomes of 1000 actinobacteria strains.</title>
        <authorList>
            <person name="Klenk H.-P."/>
        </authorList>
    </citation>
    <scope>NUCLEOTIDE SEQUENCE [LARGE SCALE GENOMIC DNA]</scope>
    <source>
        <strain evidence="8 9">DSM 15597</strain>
    </source>
</reference>
<dbReference type="Pfam" id="PF00455">
    <property type="entry name" value="DeoRC"/>
    <property type="match status" value="1"/>
</dbReference>
<dbReference type="Pfam" id="PF08220">
    <property type="entry name" value="HTH_DeoR"/>
    <property type="match status" value="1"/>
</dbReference>
<proteinExistence type="predicted"/>
<evidence type="ECO:0000256" key="6">
    <source>
        <dbReference type="ARBA" id="ARBA00024937"/>
    </source>
</evidence>
<gene>
    <name evidence="8" type="ORF">ATK74_1676</name>
</gene>
<keyword evidence="3" id="KW-0805">Transcription regulation</keyword>
<dbReference type="EMBL" id="PDJC01000001">
    <property type="protein sequence ID" value="PFG17115.1"/>
    <property type="molecule type" value="Genomic_DNA"/>
</dbReference>
<dbReference type="InterPro" id="IPR037171">
    <property type="entry name" value="NagB/RpiA_transferase-like"/>
</dbReference>
<dbReference type="SMART" id="SM01134">
    <property type="entry name" value="DeoRC"/>
    <property type="match status" value="1"/>
</dbReference>
<comment type="caution">
    <text evidence="8">The sequence shown here is derived from an EMBL/GenBank/DDBJ whole genome shotgun (WGS) entry which is preliminary data.</text>
</comment>
<keyword evidence="4" id="KW-0238">DNA-binding</keyword>
<evidence type="ECO:0000256" key="2">
    <source>
        <dbReference type="ARBA" id="ARBA00022491"/>
    </source>
</evidence>
<dbReference type="InterPro" id="IPR001034">
    <property type="entry name" value="DeoR_HTH"/>
</dbReference>